<dbReference type="EnsemblMetazoa" id="Aqu2.1.41874_001">
    <property type="protein sequence ID" value="Aqu2.1.41874_001"/>
    <property type="gene ID" value="Aqu2.1.41874"/>
</dbReference>
<dbReference type="PANTHER" id="PTHR10333:SF89">
    <property type="entry name" value="INHIBITOR OF GROWTH PROTEIN"/>
    <property type="match status" value="1"/>
</dbReference>
<dbReference type="Gene3D" id="3.30.40.10">
    <property type="entry name" value="Zinc/RING finger domain, C3HC4 (zinc finger)"/>
    <property type="match status" value="1"/>
</dbReference>
<feature type="binding site" evidence="8">
    <location>
        <position position="292"/>
    </location>
    <ligand>
        <name>Zn(2+)</name>
        <dbReference type="ChEBI" id="CHEBI:29105"/>
        <label>2</label>
    </ligand>
</feature>
<name>A0A1X7VPT1_AMPQE</name>
<feature type="binding site" evidence="8">
    <location>
        <position position="265"/>
    </location>
    <ligand>
        <name>Zn(2+)</name>
        <dbReference type="ChEBI" id="CHEBI:29105"/>
        <label>2</label>
    </ligand>
</feature>
<dbReference type="STRING" id="400682.A0A1X7VPT1"/>
<feature type="domain" description="PHD-type" evidence="12">
    <location>
        <begin position="249"/>
        <end position="298"/>
    </location>
</feature>
<feature type="compositionally biased region" description="Low complexity" evidence="11">
    <location>
        <begin position="178"/>
        <end position="195"/>
    </location>
</feature>
<evidence type="ECO:0000256" key="10">
    <source>
        <dbReference type="RuleBase" id="RU361213"/>
    </source>
</evidence>
<reference evidence="13" key="2">
    <citation type="submission" date="2017-05" db="UniProtKB">
        <authorList>
            <consortium name="EnsemblMetazoa"/>
        </authorList>
    </citation>
    <scope>IDENTIFICATION</scope>
</reference>
<dbReference type="InterPro" id="IPR028651">
    <property type="entry name" value="ING_fam"/>
</dbReference>
<reference evidence="14" key="1">
    <citation type="journal article" date="2010" name="Nature">
        <title>The Amphimedon queenslandica genome and the evolution of animal complexity.</title>
        <authorList>
            <person name="Srivastava M."/>
            <person name="Simakov O."/>
            <person name="Chapman J."/>
            <person name="Fahey B."/>
            <person name="Gauthier M.E."/>
            <person name="Mitros T."/>
            <person name="Richards G.S."/>
            <person name="Conaco C."/>
            <person name="Dacre M."/>
            <person name="Hellsten U."/>
            <person name="Larroux C."/>
            <person name="Putnam N.H."/>
            <person name="Stanke M."/>
            <person name="Adamska M."/>
            <person name="Darling A."/>
            <person name="Degnan S.M."/>
            <person name="Oakley T.H."/>
            <person name="Plachetzki D.C."/>
            <person name="Zhai Y."/>
            <person name="Adamski M."/>
            <person name="Calcino A."/>
            <person name="Cummins S.F."/>
            <person name="Goodstein D.M."/>
            <person name="Harris C."/>
            <person name="Jackson D.J."/>
            <person name="Leys S.P."/>
            <person name="Shu S."/>
            <person name="Woodcroft B.J."/>
            <person name="Vervoort M."/>
            <person name="Kosik K.S."/>
            <person name="Manning G."/>
            <person name="Degnan B.M."/>
            <person name="Rokhsar D.S."/>
        </authorList>
    </citation>
    <scope>NUCLEOTIDE SEQUENCE [LARGE SCALE GENOMIC DNA]</scope>
</reference>
<dbReference type="InterPro" id="IPR019786">
    <property type="entry name" value="Zinc_finger_PHD-type_CS"/>
</dbReference>
<dbReference type="InterPro" id="IPR001965">
    <property type="entry name" value="Znf_PHD"/>
</dbReference>
<dbReference type="InterPro" id="IPR013083">
    <property type="entry name" value="Znf_RING/FYVE/PHD"/>
</dbReference>
<organism evidence="13">
    <name type="scientific">Amphimedon queenslandica</name>
    <name type="common">Sponge</name>
    <dbReference type="NCBI Taxonomy" id="400682"/>
    <lineage>
        <taxon>Eukaryota</taxon>
        <taxon>Metazoa</taxon>
        <taxon>Porifera</taxon>
        <taxon>Demospongiae</taxon>
        <taxon>Heteroscleromorpha</taxon>
        <taxon>Haplosclerida</taxon>
        <taxon>Niphatidae</taxon>
        <taxon>Amphimedon</taxon>
    </lineage>
</organism>
<feature type="binding site" evidence="8">
    <location>
        <position position="276"/>
    </location>
    <ligand>
        <name>Zn(2+)</name>
        <dbReference type="ChEBI" id="CHEBI:29105"/>
        <label>1</label>
    </ligand>
</feature>
<accession>A0A1X7VPT1</accession>
<dbReference type="AlphaFoldDB" id="A0A1X7VPT1"/>
<dbReference type="eggNOG" id="KOG1973">
    <property type="taxonomic scope" value="Eukaryota"/>
</dbReference>
<dbReference type="InterPro" id="IPR019787">
    <property type="entry name" value="Znf_PHD-finger"/>
</dbReference>
<feature type="binding site" evidence="8">
    <location>
        <position position="252"/>
    </location>
    <ligand>
        <name>Zn(2+)</name>
        <dbReference type="ChEBI" id="CHEBI:29105"/>
        <label>1</label>
    </ligand>
</feature>
<keyword evidence="3 8" id="KW-0479">Metal-binding</keyword>
<comment type="subunit">
    <text evidence="10">Component of an histone acetyltransferase complex. Interacts with H3K4me3 and to a lesser extent with H3K4me2.</text>
</comment>
<dbReference type="Pfam" id="PF12998">
    <property type="entry name" value="ING"/>
    <property type="match status" value="1"/>
</dbReference>
<evidence type="ECO:0000256" key="11">
    <source>
        <dbReference type="SAM" id="MobiDB-lite"/>
    </source>
</evidence>
<evidence type="ECO:0000256" key="5">
    <source>
        <dbReference type="ARBA" id="ARBA00022833"/>
    </source>
</evidence>
<protein>
    <recommendedName>
        <fullName evidence="10">Inhibitor of growth protein</fullName>
    </recommendedName>
</protein>
<feature type="binding site" evidence="8">
    <location>
        <position position="295"/>
    </location>
    <ligand>
        <name>Zn(2+)</name>
        <dbReference type="ChEBI" id="CHEBI:29105"/>
        <label>2</label>
    </ligand>
</feature>
<dbReference type="InParanoid" id="A0A1X7VPT1"/>
<comment type="subcellular location">
    <subcellularLocation>
        <location evidence="1 10">Nucleus</location>
    </subcellularLocation>
</comment>
<evidence type="ECO:0000256" key="2">
    <source>
        <dbReference type="ARBA" id="ARBA00010210"/>
    </source>
</evidence>
<evidence type="ECO:0000256" key="7">
    <source>
        <dbReference type="PIRSR" id="PIRSR628651-50"/>
    </source>
</evidence>
<dbReference type="SMART" id="SM01408">
    <property type="entry name" value="ING"/>
    <property type="match status" value="1"/>
</dbReference>
<evidence type="ECO:0000256" key="9">
    <source>
        <dbReference type="PROSITE-ProRule" id="PRU00146"/>
    </source>
</evidence>
<feature type="binding site" evidence="8">
    <location>
        <position position="270"/>
    </location>
    <ligand>
        <name>Zn(2+)</name>
        <dbReference type="ChEBI" id="CHEBI:29105"/>
        <label>2</label>
    </ligand>
</feature>
<dbReference type="KEGG" id="aqu:105315654"/>
<feature type="region of interest" description="Disordered" evidence="11">
    <location>
        <begin position="135"/>
        <end position="242"/>
    </location>
</feature>
<evidence type="ECO:0000256" key="6">
    <source>
        <dbReference type="ARBA" id="ARBA00023242"/>
    </source>
</evidence>
<dbReference type="PROSITE" id="PS50016">
    <property type="entry name" value="ZF_PHD_2"/>
    <property type="match status" value="1"/>
</dbReference>
<dbReference type="InterPro" id="IPR011011">
    <property type="entry name" value="Znf_FYVE_PHD"/>
</dbReference>
<dbReference type="GO" id="GO:0045893">
    <property type="term" value="P:positive regulation of DNA-templated transcription"/>
    <property type="evidence" value="ECO:0007669"/>
    <property type="project" value="TreeGrafter"/>
</dbReference>
<dbReference type="EnsemblMetazoa" id="XM_020003167.1">
    <property type="protein sequence ID" value="XP_019858726.1"/>
    <property type="gene ID" value="LOC105315654"/>
</dbReference>
<dbReference type="Proteomes" id="UP000007879">
    <property type="component" value="Unassembled WGS sequence"/>
</dbReference>
<feature type="binding site" evidence="8">
    <location>
        <position position="279"/>
    </location>
    <ligand>
        <name>Zn(2+)</name>
        <dbReference type="ChEBI" id="CHEBI:29105"/>
        <label>1</label>
    </ligand>
</feature>
<evidence type="ECO:0000256" key="1">
    <source>
        <dbReference type="ARBA" id="ARBA00004123"/>
    </source>
</evidence>
<evidence type="ECO:0000256" key="4">
    <source>
        <dbReference type="ARBA" id="ARBA00022771"/>
    </source>
</evidence>
<feature type="site" description="Histone H3K4me3 binding" evidence="7">
    <location>
        <position position="274"/>
    </location>
</feature>
<dbReference type="InterPro" id="IPR028643">
    <property type="entry name" value="ING1_PHD_Znf"/>
</dbReference>
<feature type="site" description="Histone H3K4me3 binding" evidence="7">
    <location>
        <position position="266"/>
    </location>
</feature>
<dbReference type="OrthoDB" id="5411773at2759"/>
<feature type="site" description="Histone H3K4me3 binding" evidence="7">
    <location>
        <position position="251"/>
    </location>
</feature>
<comment type="similarity">
    <text evidence="2 10">Belongs to the ING family.</text>
</comment>
<evidence type="ECO:0000313" key="14">
    <source>
        <dbReference type="Proteomes" id="UP000007879"/>
    </source>
</evidence>
<feature type="binding site" evidence="8">
    <location>
        <position position="254"/>
    </location>
    <ligand>
        <name>Zn(2+)</name>
        <dbReference type="ChEBI" id="CHEBI:29105"/>
        <label>1</label>
    </ligand>
</feature>
<gene>
    <name evidence="13" type="primary">105315654</name>
</gene>
<comment type="domain">
    <text evidence="10">The PHD-type zinc finger mediates the binding to H3K4me3.</text>
</comment>
<feature type="compositionally biased region" description="Basic residues" evidence="11">
    <location>
        <begin position="196"/>
        <end position="207"/>
    </location>
</feature>
<dbReference type="SUPFAM" id="SSF57903">
    <property type="entry name" value="FYVE/PHD zinc finger"/>
    <property type="match status" value="1"/>
</dbReference>
<dbReference type="GO" id="GO:0005634">
    <property type="term" value="C:nucleus"/>
    <property type="evidence" value="ECO:0007669"/>
    <property type="project" value="UniProtKB-SubCell"/>
</dbReference>
<evidence type="ECO:0000313" key="13">
    <source>
        <dbReference type="EnsemblMetazoa" id="Aqu2.1.41874_001"/>
    </source>
</evidence>
<feature type="site" description="Histone H3K4me3 binding" evidence="7">
    <location>
        <position position="262"/>
    </location>
</feature>
<proteinExistence type="inferred from homology"/>
<dbReference type="GO" id="GO:0006325">
    <property type="term" value="P:chromatin organization"/>
    <property type="evidence" value="ECO:0007669"/>
    <property type="project" value="UniProtKB-KW"/>
</dbReference>
<dbReference type="PROSITE" id="PS01359">
    <property type="entry name" value="ZF_PHD_1"/>
    <property type="match status" value="1"/>
</dbReference>
<dbReference type="CDD" id="cd16857">
    <property type="entry name" value="ING_ING1_2"/>
    <property type="match status" value="1"/>
</dbReference>
<evidence type="ECO:0000259" key="12">
    <source>
        <dbReference type="PROSITE" id="PS50016"/>
    </source>
</evidence>
<dbReference type="Gene3D" id="6.10.140.1740">
    <property type="match status" value="1"/>
</dbReference>
<dbReference type="InterPro" id="IPR024610">
    <property type="entry name" value="ING_N_histone-binding"/>
</dbReference>
<keyword evidence="5 8" id="KW-0862">Zinc</keyword>
<keyword evidence="6 10" id="KW-0539">Nucleus</keyword>
<comment type="function">
    <text evidence="10">Component of an histone acetyltransferase complex.</text>
</comment>
<evidence type="ECO:0000256" key="3">
    <source>
        <dbReference type="ARBA" id="ARBA00022723"/>
    </source>
</evidence>
<dbReference type="PANTHER" id="PTHR10333">
    <property type="entry name" value="INHIBITOR OF GROWTH PROTEIN"/>
    <property type="match status" value="1"/>
</dbReference>
<keyword evidence="10" id="KW-0156">Chromatin regulator</keyword>
<sequence length="307" mass="34383">MAARAFLEQYMECTDSLPLDVQRLVSQYKELDYKATDLLDEARQLKNEHSTVLKSVGVADRIHWLLKLQKAMVSLTEVGDQKLEVTSEMLDTAEEYTQQLELASKEVDNCRTRDDLSGGSRNSFVYKNSSLTNIHHDYNERKRNERHHKRSRVTVVQDHIEEDSPPLPPIAENPIKEAPVPMTTSSSSSSTAASKPTKKKVKIKKRSSNVSNASSSTGNSGKDSGVLLPVGGAIPQPDFNSEPIDPDEPTYCLCNQVSFGEMIGCDNEECSIEWFHFVCVGLTSKPKGKWYCPQCSKERSKHRSNKS</sequence>
<feature type="compositionally biased region" description="Low complexity" evidence="11">
    <location>
        <begin position="208"/>
        <end position="220"/>
    </location>
</feature>
<dbReference type="CDD" id="cd15584">
    <property type="entry name" value="PHD_ING1_2"/>
    <property type="match status" value="1"/>
</dbReference>
<dbReference type="SMART" id="SM00249">
    <property type="entry name" value="PHD"/>
    <property type="match status" value="1"/>
</dbReference>
<keyword evidence="14" id="KW-1185">Reference proteome</keyword>
<dbReference type="FunFam" id="3.30.40.10:FF:000021">
    <property type="entry name" value="Inhibitor of growth 2b"/>
    <property type="match status" value="1"/>
</dbReference>
<dbReference type="GO" id="GO:0008270">
    <property type="term" value="F:zinc ion binding"/>
    <property type="evidence" value="ECO:0007669"/>
    <property type="project" value="UniProtKB-KW"/>
</dbReference>
<evidence type="ECO:0000256" key="8">
    <source>
        <dbReference type="PIRSR" id="PIRSR628651-51"/>
    </source>
</evidence>
<keyword evidence="4 9" id="KW-0863">Zinc-finger</keyword>